<reference evidence="2" key="1">
    <citation type="submission" date="2023-01" db="EMBL/GenBank/DDBJ databases">
        <authorList>
            <person name="Van Ghelder C."/>
            <person name="Rancurel C."/>
        </authorList>
    </citation>
    <scope>NUCLEOTIDE SEQUENCE</scope>
    <source>
        <strain evidence="2">CNCM I-4278</strain>
    </source>
</reference>
<evidence type="ECO:0000313" key="3">
    <source>
        <dbReference type="Proteomes" id="UP001152607"/>
    </source>
</evidence>
<dbReference type="AlphaFoldDB" id="A0A9W4XV79"/>
<dbReference type="Proteomes" id="UP001152607">
    <property type="component" value="Unassembled WGS sequence"/>
</dbReference>
<dbReference type="EMBL" id="CAOQHR010000012">
    <property type="protein sequence ID" value="CAI6341960.1"/>
    <property type="molecule type" value="Genomic_DNA"/>
</dbReference>
<evidence type="ECO:0000313" key="2">
    <source>
        <dbReference type="EMBL" id="CAI6341960.1"/>
    </source>
</evidence>
<protein>
    <submittedName>
        <fullName evidence="2">Uncharacterized protein</fullName>
    </submittedName>
</protein>
<comment type="caution">
    <text evidence="2">The sequence shown here is derived from an EMBL/GenBank/DDBJ whole genome shotgun (WGS) entry which is preliminary data.</text>
</comment>
<keyword evidence="3" id="KW-1185">Reference proteome</keyword>
<feature type="compositionally biased region" description="Basic and acidic residues" evidence="1">
    <location>
        <begin position="46"/>
        <end position="57"/>
    </location>
</feature>
<sequence length="102" mass="11798">MFVHYPGTLADDARSHRDMSYETERKREIERPVYQRRRYQPPIDQIRTKETACKERPLSTSLSHTPILPSRAAGKLPGRQSSMLNPLLQSCPHPLRVPPPPR</sequence>
<evidence type="ECO:0000256" key="1">
    <source>
        <dbReference type="SAM" id="MobiDB-lite"/>
    </source>
</evidence>
<organism evidence="2 3">
    <name type="scientific">Periconia digitata</name>
    <dbReference type="NCBI Taxonomy" id="1303443"/>
    <lineage>
        <taxon>Eukaryota</taxon>
        <taxon>Fungi</taxon>
        <taxon>Dikarya</taxon>
        <taxon>Ascomycota</taxon>
        <taxon>Pezizomycotina</taxon>
        <taxon>Dothideomycetes</taxon>
        <taxon>Pleosporomycetidae</taxon>
        <taxon>Pleosporales</taxon>
        <taxon>Massarineae</taxon>
        <taxon>Periconiaceae</taxon>
        <taxon>Periconia</taxon>
    </lineage>
</organism>
<proteinExistence type="predicted"/>
<gene>
    <name evidence="2" type="ORF">PDIGIT_LOCUS15161</name>
</gene>
<feature type="region of interest" description="Disordered" evidence="1">
    <location>
        <begin position="1"/>
        <end position="102"/>
    </location>
</feature>
<name>A0A9W4XV79_9PLEO</name>
<accession>A0A9W4XV79</accession>
<feature type="compositionally biased region" description="Polar residues" evidence="1">
    <location>
        <begin position="79"/>
        <end position="88"/>
    </location>
</feature>
<feature type="compositionally biased region" description="Basic and acidic residues" evidence="1">
    <location>
        <begin position="11"/>
        <end position="33"/>
    </location>
</feature>